<keyword evidence="1" id="KW-0963">Cytoplasm</keyword>
<evidence type="ECO:0000256" key="4">
    <source>
        <dbReference type="ARBA" id="ARBA00023186"/>
    </source>
</evidence>
<dbReference type="CDD" id="cd00498">
    <property type="entry name" value="Hsp33"/>
    <property type="match status" value="1"/>
</dbReference>
<gene>
    <name evidence="6" type="ORF">GO608_14560</name>
</gene>
<dbReference type="SUPFAM" id="SSF64397">
    <property type="entry name" value="Hsp33 domain"/>
    <property type="match status" value="1"/>
</dbReference>
<dbReference type="InterPro" id="IPR016154">
    <property type="entry name" value="Heat_shock_Hsp33_C"/>
</dbReference>
<keyword evidence="5" id="KW-0676">Redox-active center</keyword>
<name>A0ABX1N5J5_9RHOO</name>
<dbReference type="InterPro" id="IPR016153">
    <property type="entry name" value="Heat_shock_Hsp33_N"/>
</dbReference>
<dbReference type="EMBL" id="WTVH01000032">
    <property type="protein sequence ID" value="NMF94548.1"/>
    <property type="molecule type" value="Genomic_DNA"/>
</dbReference>
<proteinExistence type="predicted"/>
<evidence type="ECO:0000313" key="7">
    <source>
        <dbReference type="Proteomes" id="UP000601990"/>
    </source>
</evidence>
<evidence type="ECO:0000313" key="6">
    <source>
        <dbReference type="EMBL" id="NMF94548.1"/>
    </source>
</evidence>
<dbReference type="Pfam" id="PF01430">
    <property type="entry name" value="HSP33"/>
    <property type="match status" value="1"/>
</dbReference>
<accession>A0ABX1N5J5</accession>
<keyword evidence="4" id="KW-0143">Chaperone</keyword>
<reference evidence="6" key="1">
    <citation type="submission" date="2019-12" db="EMBL/GenBank/DDBJ databases">
        <title>Comparative genomics gives insights into the taxonomy of the Azoarcus-Aromatoleum group and reveals separate origins of nif in the plant-associated Azoarcus and non-plant-associated Aromatoleum sub-groups.</title>
        <authorList>
            <person name="Lafos M."/>
            <person name="Maluk M."/>
            <person name="Batista M."/>
            <person name="Junghare M."/>
            <person name="Carmona M."/>
            <person name="Faoro H."/>
            <person name="Cruz L.M."/>
            <person name="Battistoni F."/>
            <person name="De Souza E."/>
            <person name="Pedrosa F."/>
            <person name="Chen W.-M."/>
            <person name="Poole P.S."/>
            <person name="Dixon R.A."/>
            <person name="James E.K."/>
        </authorList>
    </citation>
    <scope>NUCLEOTIDE SEQUENCE</scope>
    <source>
        <strain evidence="6">U120</strain>
    </source>
</reference>
<evidence type="ECO:0000256" key="2">
    <source>
        <dbReference type="ARBA" id="ARBA00022833"/>
    </source>
</evidence>
<dbReference type="Gene3D" id="3.90.1280.10">
    <property type="entry name" value="HSP33 redox switch-like"/>
    <property type="match status" value="1"/>
</dbReference>
<dbReference type="PANTHER" id="PTHR30111">
    <property type="entry name" value="33 KDA CHAPERONIN"/>
    <property type="match status" value="1"/>
</dbReference>
<organism evidence="6 7">
    <name type="scientific">Aromatoleum buckelii</name>
    <dbReference type="NCBI Taxonomy" id="200254"/>
    <lineage>
        <taxon>Bacteria</taxon>
        <taxon>Pseudomonadati</taxon>
        <taxon>Pseudomonadota</taxon>
        <taxon>Betaproteobacteria</taxon>
        <taxon>Rhodocyclales</taxon>
        <taxon>Rhodocyclaceae</taxon>
        <taxon>Aromatoleum</taxon>
    </lineage>
</organism>
<dbReference type="Proteomes" id="UP000601990">
    <property type="component" value="Unassembled WGS sequence"/>
</dbReference>
<dbReference type="Gene3D" id="3.55.30.10">
    <property type="entry name" value="Hsp33 domain"/>
    <property type="match status" value="1"/>
</dbReference>
<keyword evidence="3" id="KW-1015">Disulfide bond</keyword>
<comment type="caution">
    <text evidence="6">The sequence shown here is derived from an EMBL/GenBank/DDBJ whole genome shotgun (WGS) entry which is preliminary data.</text>
</comment>
<dbReference type="RefSeq" id="WP_169199771.1">
    <property type="nucleotide sequence ID" value="NZ_WTVH02000010.1"/>
</dbReference>
<dbReference type="PIRSF" id="PIRSF005261">
    <property type="entry name" value="Heat_shock_Hsp33"/>
    <property type="match status" value="1"/>
</dbReference>
<evidence type="ECO:0000256" key="1">
    <source>
        <dbReference type="ARBA" id="ARBA00022490"/>
    </source>
</evidence>
<evidence type="ECO:0000256" key="5">
    <source>
        <dbReference type="ARBA" id="ARBA00023284"/>
    </source>
</evidence>
<dbReference type="PANTHER" id="PTHR30111:SF1">
    <property type="entry name" value="33 KDA CHAPERONIN"/>
    <property type="match status" value="1"/>
</dbReference>
<dbReference type="InterPro" id="IPR023212">
    <property type="entry name" value="Hsp33_helix_hairpin_bin_dom_sf"/>
</dbReference>
<dbReference type="InterPro" id="IPR000397">
    <property type="entry name" value="Heat_shock_Hsp33"/>
</dbReference>
<protein>
    <submittedName>
        <fullName evidence="6">Hsp33 family molecular chaperone HslO</fullName>
    </submittedName>
</protein>
<dbReference type="Gene3D" id="1.10.287.480">
    <property type="entry name" value="helix hairpin bin"/>
    <property type="match status" value="1"/>
</dbReference>
<keyword evidence="2" id="KW-0862">Zinc</keyword>
<sequence length="294" mass="32319">MTSNPSYVRGFLLDDLDIRGAVVRLDDVWKALQEGRDYPAEVARLLGEMSAVSALITANLKQAGRLTFQIQGERALKLLVVDCTETLNLRAFAAIDGDIPADGGLKDLIGDGILQLTLDIPALDQPYRSLVPLEGDSIAATFEHYLMQSEQQPAGIWLACNEDAAAALFLQKLPGADARDEDGWTRAHLLAQTVQPGELLTLAPETLLGRLFAEENVRLFDARPVTHDWPADRDKVIGMLRSLGEAEVRRIIEEHGELVVRDDLSNHDYRFEPAEIDALFASHPEPGTPPSSLH</sequence>
<keyword evidence="7" id="KW-1185">Reference proteome</keyword>
<dbReference type="SUPFAM" id="SSF118352">
    <property type="entry name" value="HSP33 redox switch-like"/>
    <property type="match status" value="1"/>
</dbReference>
<evidence type="ECO:0000256" key="3">
    <source>
        <dbReference type="ARBA" id="ARBA00023157"/>
    </source>
</evidence>